<dbReference type="EMBL" id="UGTS01000004">
    <property type="protein sequence ID" value="SUC18956.1"/>
    <property type="molecule type" value="Genomic_DNA"/>
</dbReference>
<evidence type="ECO:0000313" key="2">
    <source>
        <dbReference type="Proteomes" id="UP000254191"/>
    </source>
</evidence>
<dbReference type="Pfam" id="PF00574">
    <property type="entry name" value="CLP_protease"/>
    <property type="match status" value="1"/>
</dbReference>
<gene>
    <name evidence="1" type="primary">clpP2</name>
    <name evidence="1" type="ORF">NCTC11938_00980</name>
</gene>
<dbReference type="SUPFAM" id="SSF52096">
    <property type="entry name" value="ClpP/crotonase"/>
    <property type="match status" value="1"/>
</dbReference>
<organism evidence="1 2">
    <name type="scientific">Proteus mirabilis</name>
    <dbReference type="NCBI Taxonomy" id="584"/>
    <lineage>
        <taxon>Bacteria</taxon>
        <taxon>Pseudomonadati</taxon>
        <taxon>Pseudomonadota</taxon>
        <taxon>Gammaproteobacteria</taxon>
        <taxon>Enterobacterales</taxon>
        <taxon>Morganellaceae</taxon>
        <taxon>Proteus</taxon>
    </lineage>
</organism>
<keyword evidence="1" id="KW-0378">Hydrolase</keyword>
<dbReference type="GO" id="GO:0006508">
    <property type="term" value="P:proteolysis"/>
    <property type="evidence" value="ECO:0007669"/>
    <property type="project" value="UniProtKB-KW"/>
</dbReference>
<dbReference type="EC" id="3.4.21.92" evidence="1"/>
<keyword evidence="1" id="KW-0645">Protease</keyword>
<accession>A0A379FGC1</accession>
<dbReference type="InterPro" id="IPR029045">
    <property type="entry name" value="ClpP/crotonase-like_dom_sf"/>
</dbReference>
<dbReference type="Gene3D" id="3.90.226.10">
    <property type="entry name" value="2-enoyl-CoA Hydratase, Chain A, domain 1"/>
    <property type="match status" value="1"/>
</dbReference>
<sequence length="179" mass="19923">MVFVINFLCPVTQNTISQLQDRCLTAIANGATEIKIHISSQGGDIAAGFTAYNFLKSLPVNVTTHNISNVESIANIIYLAGSKRLINPMARFLLHPFHWGLGGLQSVDHERLREWVLSLDNDLERFINVMNTECSQQDWRGIIKASTIYNSSDAIELNIASEISDASIESTDKLLWVIC</sequence>
<name>A0A379FGC1_PROMI</name>
<reference evidence="1 2" key="1">
    <citation type="submission" date="2018-06" db="EMBL/GenBank/DDBJ databases">
        <authorList>
            <consortium name="Pathogen Informatics"/>
            <person name="Doyle S."/>
        </authorList>
    </citation>
    <scope>NUCLEOTIDE SEQUENCE [LARGE SCALE GENOMIC DNA]</scope>
    <source>
        <strain evidence="1 2">NCTC11938</strain>
    </source>
</reference>
<dbReference type="Proteomes" id="UP000254191">
    <property type="component" value="Unassembled WGS sequence"/>
</dbReference>
<protein>
    <submittedName>
        <fullName evidence="1">ATP-dependent Clp protease proteolytic subunit 2</fullName>
        <ecNumber evidence="1">3.4.21.92</ecNumber>
    </submittedName>
</protein>
<evidence type="ECO:0000313" key="1">
    <source>
        <dbReference type="EMBL" id="SUC18956.1"/>
    </source>
</evidence>
<dbReference type="AlphaFoldDB" id="A0A379FGC1"/>
<dbReference type="GO" id="GO:0004252">
    <property type="term" value="F:serine-type endopeptidase activity"/>
    <property type="evidence" value="ECO:0007669"/>
    <property type="project" value="UniProtKB-EC"/>
</dbReference>
<dbReference type="InterPro" id="IPR023562">
    <property type="entry name" value="ClpP/TepA"/>
</dbReference>
<proteinExistence type="predicted"/>